<dbReference type="EMBL" id="JAKOGI010002918">
    <property type="protein sequence ID" value="KAJ8421104.1"/>
    <property type="molecule type" value="Genomic_DNA"/>
</dbReference>
<organism evidence="1 2">
    <name type="scientific">Carnegiea gigantea</name>
    <dbReference type="NCBI Taxonomy" id="171969"/>
    <lineage>
        <taxon>Eukaryota</taxon>
        <taxon>Viridiplantae</taxon>
        <taxon>Streptophyta</taxon>
        <taxon>Embryophyta</taxon>
        <taxon>Tracheophyta</taxon>
        <taxon>Spermatophyta</taxon>
        <taxon>Magnoliopsida</taxon>
        <taxon>eudicotyledons</taxon>
        <taxon>Gunneridae</taxon>
        <taxon>Pentapetalae</taxon>
        <taxon>Caryophyllales</taxon>
        <taxon>Cactineae</taxon>
        <taxon>Cactaceae</taxon>
        <taxon>Cactoideae</taxon>
        <taxon>Echinocereeae</taxon>
        <taxon>Carnegiea</taxon>
    </lineage>
</organism>
<protein>
    <submittedName>
        <fullName evidence="1">Uncharacterized protein</fullName>
    </submittedName>
</protein>
<name>A0A9Q1GKY3_9CARY</name>
<accession>A0A9Q1GKY3</accession>
<dbReference type="AlphaFoldDB" id="A0A9Q1GKY3"/>
<sequence length="192" mass="21167">MKKPPDPSHSSLLLFYVIASHRSATALAAALSSLAPDRSAEPRVLAFTTVAVSLTDDVAGLPHQCFYFDSDSYAPVSFRSLRTPNLDPLVPRSEVLTSMGENELARLHSSMLIVTYHGFFQATWVAGIMLKQKLLEPPVPKAILHRPQRCINTSDSHKAYHYDLLCSSNIQTKVWDSAVSVFVSLSGFIDVH</sequence>
<dbReference type="Proteomes" id="UP001153076">
    <property type="component" value="Unassembled WGS sequence"/>
</dbReference>
<comment type="caution">
    <text evidence="1">The sequence shown here is derived from an EMBL/GenBank/DDBJ whole genome shotgun (WGS) entry which is preliminary data.</text>
</comment>
<evidence type="ECO:0000313" key="2">
    <source>
        <dbReference type="Proteomes" id="UP001153076"/>
    </source>
</evidence>
<evidence type="ECO:0000313" key="1">
    <source>
        <dbReference type="EMBL" id="KAJ8421104.1"/>
    </source>
</evidence>
<keyword evidence="2" id="KW-1185">Reference proteome</keyword>
<proteinExistence type="predicted"/>
<gene>
    <name evidence="1" type="ORF">Cgig2_033897</name>
</gene>
<reference evidence="1" key="1">
    <citation type="submission" date="2022-04" db="EMBL/GenBank/DDBJ databases">
        <title>Carnegiea gigantea Genome sequencing and assembly v2.</title>
        <authorList>
            <person name="Copetti D."/>
            <person name="Sanderson M.J."/>
            <person name="Burquez A."/>
            <person name="Wojciechowski M.F."/>
        </authorList>
    </citation>
    <scope>NUCLEOTIDE SEQUENCE</scope>
    <source>
        <strain evidence="1">SGP5-SGP5p</strain>
        <tissue evidence="1">Aerial part</tissue>
    </source>
</reference>